<dbReference type="PANTHER" id="PTHR21567">
    <property type="entry name" value="CLASP"/>
    <property type="match status" value="1"/>
</dbReference>
<reference evidence="9 10" key="1">
    <citation type="journal article" date="2011" name="Proc. Natl. Acad. Sci. U.S.A.">
        <title>Evolutionary erosion of yeast sex chromosomes by mating-type switching accidents.</title>
        <authorList>
            <person name="Gordon J.L."/>
            <person name="Armisen D."/>
            <person name="Proux-Wera E."/>
            <person name="Oheigeartaigh S.S."/>
            <person name="Byrne K.P."/>
            <person name="Wolfe K.H."/>
        </authorList>
    </citation>
    <scope>NUCLEOTIDE SEQUENCE [LARGE SCALE GENOMIC DNA]</scope>
    <source>
        <strain evidence="10">ATCC 22294 / BCRC 22015 / CBS 2517 / CECT 1963 / NBRC 1671 / NRRL Y-8276</strain>
    </source>
</reference>
<dbReference type="InterPro" id="IPR011989">
    <property type="entry name" value="ARM-like"/>
</dbReference>
<dbReference type="HOGENOM" id="CLU_256206_0_0_1"/>
<evidence type="ECO:0000259" key="8">
    <source>
        <dbReference type="Pfam" id="PF12348"/>
    </source>
</evidence>
<dbReference type="GO" id="GO:0005815">
    <property type="term" value="C:microtubule organizing center"/>
    <property type="evidence" value="ECO:0007669"/>
    <property type="project" value="TreeGrafter"/>
</dbReference>
<dbReference type="eggNOG" id="ENOG502QT5T">
    <property type="taxonomic scope" value="Eukaryota"/>
</dbReference>
<dbReference type="RefSeq" id="XP_003958658.1">
    <property type="nucleotide sequence ID" value="XM_003958609.1"/>
</dbReference>
<feature type="region of interest" description="Disordered" evidence="7">
    <location>
        <begin position="586"/>
        <end position="609"/>
    </location>
</feature>
<proteinExistence type="inferred from homology"/>
<feature type="compositionally biased region" description="Basic and acidic residues" evidence="7">
    <location>
        <begin position="586"/>
        <end position="604"/>
    </location>
</feature>
<dbReference type="GO" id="GO:0005881">
    <property type="term" value="C:cytoplasmic microtubule"/>
    <property type="evidence" value="ECO:0007669"/>
    <property type="project" value="TreeGrafter"/>
</dbReference>
<dbReference type="OrthoDB" id="46159at2759"/>
<accession>H2AYW7</accession>
<dbReference type="GeneID" id="13887520"/>
<evidence type="ECO:0000256" key="4">
    <source>
        <dbReference type="ARBA" id="ARBA00022618"/>
    </source>
</evidence>
<keyword evidence="6" id="KW-0498">Mitosis</keyword>
<evidence type="ECO:0000256" key="6">
    <source>
        <dbReference type="ARBA" id="ARBA00022776"/>
    </source>
</evidence>
<dbReference type="GO" id="GO:0005827">
    <property type="term" value="C:polar microtubule"/>
    <property type="evidence" value="ECO:0007669"/>
    <property type="project" value="EnsemblFungi"/>
</dbReference>
<dbReference type="FunCoup" id="H2AYW7">
    <property type="interactions" value="194"/>
</dbReference>
<gene>
    <name evidence="9" type="primary">KAFR0H01130</name>
    <name evidence="9" type="ORF">KAFR_0H01130</name>
</gene>
<feature type="domain" description="CLASP N-terminal" evidence="8">
    <location>
        <begin position="291"/>
        <end position="521"/>
    </location>
</feature>
<dbReference type="GO" id="GO:0000776">
    <property type="term" value="C:kinetochore"/>
    <property type="evidence" value="ECO:0007669"/>
    <property type="project" value="EnsemblFungi"/>
</dbReference>
<dbReference type="InParanoid" id="H2AYW7"/>
<comment type="similarity">
    <text evidence="2">Belongs to the CLASP family.</text>
</comment>
<keyword evidence="10" id="KW-1185">Reference proteome</keyword>
<evidence type="ECO:0000256" key="1">
    <source>
        <dbReference type="ARBA" id="ARBA00004186"/>
    </source>
</evidence>
<dbReference type="EMBL" id="HE650828">
    <property type="protein sequence ID" value="CCF59523.1"/>
    <property type="molecule type" value="Genomic_DNA"/>
</dbReference>
<dbReference type="InterPro" id="IPR024395">
    <property type="entry name" value="CLASP_N_dom"/>
</dbReference>
<dbReference type="Gene3D" id="1.25.10.10">
    <property type="entry name" value="Leucine-rich Repeat Variant"/>
    <property type="match status" value="1"/>
</dbReference>
<evidence type="ECO:0000313" key="10">
    <source>
        <dbReference type="Proteomes" id="UP000005220"/>
    </source>
</evidence>
<dbReference type="Proteomes" id="UP000005220">
    <property type="component" value="Chromosome 8"/>
</dbReference>
<keyword evidence="5" id="KW-0493">Microtubule</keyword>
<evidence type="ECO:0000256" key="5">
    <source>
        <dbReference type="ARBA" id="ARBA00022701"/>
    </source>
</evidence>
<dbReference type="GO" id="GO:0051301">
    <property type="term" value="P:cell division"/>
    <property type="evidence" value="ECO:0007669"/>
    <property type="project" value="UniProtKB-KW"/>
</dbReference>
<dbReference type="GO" id="GO:0008608">
    <property type="term" value="P:attachment of spindle microtubules to kinetochore"/>
    <property type="evidence" value="ECO:0007669"/>
    <property type="project" value="EnsemblFungi"/>
</dbReference>
<evidence type="ECO:0000313" key="9">
    <source>
        <dbReference type="EMBL" id="CCF59523.1"/>
    </source>
</evidence>
<dbReference type="Pfam" id="PF12348">
    <property type="entry name" value="CLASP_N"/>
    <property type="match status" value="1"/>
</dbReference>
<comment type="subcellular location">
    <subcellularLocation>
        <location evidence="1">Cytoplasm</location>
        <location evidence="1">Cytoskeleton</location>
        <location evidence="1">Spindle</location>
    </subcellularLocation>
</comment>
<sequence>MSTDNQFSSLYKIFSDDSIPIDQKSQLLTKFKGHVKKDYININNFQIYLDTLLLIPQKYPNFTDLIVLSYSTLCYLIKRLIIQSPDIILSDDIMDKLLNYFITNNNQFQKINKLWSLAIKTLESINQLNPIILSNHLKNILINEINRDFNRIKFILLLLNELIELNKTNKDSILLNFIPSLTKLFNDNTLFEKNQLEIICHLINDIFKRNSTNLTTLQDFINGINDKEIKSNFISDNSDNNEGNNLITVFDLNFEFNTILNEFKLPKLSNIDQIATGNDNSLIYHSLNQLNNDLTNLLLPFQTLKETEQNWKSRQSNIITIRKKFLINQKLILENKFEFISILKNLQFIDCISKTALSLRTTLSLNTCQLIKDLLTIIGDDLTISILDQLFLILKNLLSSTKKISSQVSLHILLIMFINIDFHNKLFQQCFLLISEKTIIPRNTSAILLKIFVLKFHGTNKFDNNLIYVEEWLKKGLTDAQTVVRESMRSTFWYFYKVYPTNAKNLINNSLNNNQLRKSIELSIPNHLNISYERITINSNDSSRRSSLLNSNFQIKKKFPNYAQPTHSSANNLRSVSEFSLRNNKDVADAHDNKRLKPNNEDRHTPKRKVSAPVATNFSNAGTYNNNNNYNSENFDLTDELTNPHSTSLINKYMDNHSNKTSDTKNNSQIETSEFDVNKIYASFDNDLNYKQSLQLLQNYLLQQHKNLKLDFSKISSPLRKIIIKHPLDFKQLLTITNFITSLSLSYIIELYSINNLDFMDLFSKLSLKNTQAIIDEIDKLLNELISIDNDQLISIYHMKHKFKIFNFIFEFLIALLKDSSNFEFNRILTSLFKIYGNEFENKLYFDVLFELYKRDQSVFAGTFMNFNLISTKLKIFNEFKLRDSNVNEDILNNNSSKIENDSSEDETEQDDLEMKRYMEMTMVNPFNPTKTINNNMMANDMTKTKLSDMTKVVSVYQDLSTMKGREVDYDEDETEVKNENENENNVNLSDIFNTEKENEHTVKFSNEPPKIIENNIFTSNENKQNRINNDVIEKEIIEQKKPLNSILHSTKKENPRTTFDILKEFPKDSSSFYELSILLSIYDRLDTTSQFNNMLKAFNRIKSLTFTIKHLNYLILPLITFVNENENLLLWLKENDGINEILRVCLILLKSTDENLLIPTNITKKLLILIQCLLIFNKKLENQFIISNGLLLEIWDQIFLMIDKLSDFNNEIYVTIIETRSIFIETDFFTSKTITKILQTIVMDPTYDDNDTKMQNIKTEDGYDDENIIINDKSKGLKETFLMNTIHEILRNKKSDMKFHHFQISEIVQTVAFFTNKKLNDWRYSSILVLVDSYKICQNMKDLGSQEINNIFSCLDANIFKLVKIMASNSN</sequence>
<evidence type="ECO:0000256" key="7">
    <source>
        <dbReference type="SAM" id="MobiDB-lite"/>
    </source>
</evidence>
<organism evidence="9 10">
    <name type="scientific">Kazachstania africana (strain ATCC 22294 / BCRC 22015 / CBS 2517 / CECT 1963 / NBRC 1671 / NRRL Y-8276)</name>
    <name type="common">Yeast</name>
    <name type="synonym">Kluyveromyces africanus</name>
    <dbReference type="NCBI Taxonomy" id="1071382"/>
    <lineage>
        <taxon>Eukaryota</taxon>
        <taxon>Fungi</taxon>
        <taxon>Dikarya</taxon>
        <taxon>Ascomycota</taxon>
        <taxon>Saccharomycotina</taxon>
        <taxon>Saccharomycetes</taxon>
        <taxon>Saccharomycetales</taxon>
        <taxon>Saccharomycetaceae</taxon>
        <taxon>Kazachstania</taxon>
    </lineage>
</organism>
<dbReference type="GO" id="GO:0060172">
    <property type="term" value="P:astral microtubule depolymerization"/>
    <property type="evidence" value="ECO:0007669"/>
    <property type="project" value="TreeGrafter"/>
</dbReference>
<dbReference type="STRING" id="1071382.H2AYW7"/>
<dbReference type="GO" id="GO:0090307">
    <property type="term" value="P:mitotic spindle assembly"/>
    <property type="evidence" value="ECO:0007669"/>
    <property type="project" value="EnsemblFungi"/>
</dbReference>
<keyword evidence="6" id="KW-0131">Cell cycle</keyword>
<dbReference type="GO" id="GO:0048487">
    <property type="term" value="F:beta-tubulin binding"/>
    <property type="evidence" value="ECO:0007669"/>
    <property type="project" value="EnsemblFungi"/>
</dbReference>
<dbReference type="KEGG" id="kaf:KAFR_0H01130"/>
<name>H2AYW7_KAZAF</name>
<dbReference type="GO" id="GO:0043515">
    <property type="term" value="F:kinetochore binding"/>
    <property type="evidence" value="ECO:0007669"/>
    <property type="project" value="EnsemblFungi"/>
</dbReference>
<protein>
    <recommendedName>
        <fullName evidence="3">Protein STU1</fullName>
    </recommendedName>
</protein>
<dbReference type="GO" id="GO:1990023">
    <property type="term" value="C:mitotic spindle midzone"/>
    <property type="evidence" value="ECO:0007669"/>
    <property type="project" value="EnsemblFungi"/>
</dbReference>
<evidence type="ECO:0000256" key="2">
    <source>
        <dbReference type="ARBA" id="ARBA00009549"/>
    </source>
</evidence>
<keyword evidence="4" id="KW-0132">Cell division</keyword>
<dbReference type="PANTHER" id="PTHR21567:SF9">
    <property type="entry name" value="CLIP-ASSOCIATING PROTEIN"/>
    <property type="match status" value="1"/>
</dbReference>
<dbReference type="GO" id="GO:0008017">
    <property type="term" value="F:microtubule binding"/>
    <property type="evidence" value="ECO:0007669"/>
    <property type="project" value="EnsemblFungi"/>
</dbReference>
<evidence type="ECO:0000256" key="3">
    <source>
        <dbReference type="ARBA" id="ARBA00016012"/>
    </source>
</evidence>